<dbReference type="PROSITE" id="PS50931">
    <property type="entry name" value="HTH_LYSR"/>
    <property type="match status" value="1"/>
</dbReference>
<dbReference type="Proteomes" id="UP000184501">
    <property type="component" value="Unassembled WGS sequence"/>
</dbReference>
<reference evidence="7 8" key="1">
    <citation type="submission" date="2016-11" db="EMBL/GenBank/DDBJ databases">
        <authorList>
            <person name="Jaros S."/>
            <person name="Januszkiewicz K."/>
            <person name="Wedrychowicz H."/>
        </authorList>
    </citation>
    <scope>NUCLEOTIDE SEQUENCE [LARGE SCALE GENOMIC DNA]</scope>
    <source>
        <strain evidence="7 8">DSM 44523</strain>
    </source>
</reference>
<dbReference type="GO" id="GO:0003700">
    <property type="term" value="F:DNA-binding transcription factor activity"/>
    <property type="evidence" value="ECO:0007669"/>
    <property type="project" value="InterPro"/>
</dbReference>
<dbReference type="PRINTS" id="PR00039">
    <property type="entry name" value="HTHLYSR"/>
</dbReference>
<evidence type="ECO:0000313" key="8">
    <source>
        <dbReference type="Proteomes" id="UP000184501"/>
    </source>
</evidence>
<dbReference type="PANTHER" id="PTHR30346">
    <property type="entry name" value="TRANSCRIPTIONAL DUAL REGULATOR HCAR-RELATED"/>
    <property type="match status" value="1"/>
</dbReference>
<evidence type="ECO:0000256" key="1">
    <source>
        <dbReference type="ARBA" id="ARBA00009437"/>
    </source>
</evidence>
<dbReference type="CDD" id="cd08423">
    <property type="entry name" value="PBP2_LTTR_like_6"/>
    <property type="match status" value="1"/>
</dbReference>
<proteinExistence type="inferred from homology"/>
<dbReference type="FunFam" id="1.10.10.10:FF:000001">
    <property type="entry name" value="LysR family transcriptional regulator"/>
    <property type="match status" value="1"/>
</dbReference>
<dbReference type="RefSeq" id="WP_083959854.1">
    <property type="nucleotide sequence ID" value="NZ_FQVN01000006.1"/>
</dbReference>
<gene>
    <name evidence="7" type="ORF">SAMN05444320_106212</name>
</gene>
<accession>A0A1M5GPF9</accession>
<feature type="domain" description="HTH lysR-type" evidence="6">
    <location>
        <begin position="2"/>
        <end position="59"/>
    </location>
</feature>
<name>A0A1M5GPF9_STRHI</name>
<dbReference type="InterPro" id="IPR036388">
    <property type="entry name" value="WH-like_DNA-bd_sf"/>
</dbReference>
<dbReference type="OrthoDB" id="4131546at2"/>
<dbReference type="GO" id="GO:0032993">
    <property type="term" value="C:protein-DNA complex"/>
    <property type="evidence" value="ECO:0007669"/>
    <property type="project" value="TreeGrafter"/>
</dbReference>
<comment type="similarity">
    <text evidence="1">Belongs to the LysR transcriptional regulatory family.</text>
</comment>
<dbReference type="STRING" id="2017.SAMN05444320_106212"/>
<keyword evidence="8" id="KW-1185">Reference proteome</keyword>
<evidence type="ECO:0000256" key="5">
    <source>
        <dbReference type="SAM" id="MobiDB-lite"/>
    </source>
</evidence>
<dbReference type="Gene3D" id="3.40.190.10">
    <property type="entry name" value="Periplasmic binding protein-like II"/>
    <property type="match status" value="2"/>
</dbReference>
<dbReference type="InterPro" id="IPR036390">
    <property type="entry name" value="WH_DNA-bd_sf"/>
</dbReference>
<dbReference type="Pfam" id="PF00126">
    <property type="entry name" value="HTH_1"/>
    <property type="match status" value="1"/>
</dbReference>
<dbReference type="SUPFAM" id="SSF53850">
    <property type="entry name" value="Periplasmic binding protein-like II"/>
    <property type="match status" value="1"/>
</dbReference>
<protein>
    <submittedName>
        <fullName evidence="7">DNA-binding transcriptional regulator, LysR family</fullName>
    </submittedName>
</protein>
<evidence type="ECO:0000256" key="3">
    <source>
        <dbReference type="ARBA" id="ARBA00023125"/>
    </source>
</evidence>
<dbReference type="Gene3D" id="1.10.10.10">
    <property type="entry name" value="Winged helix-like DNA-binding domain superfamily/Winged helix DNA-binding domain"/>
    <property type="match status" value="1"/>
</dbReference>
<keyword evidence="4" id="KW-0804">Transcription</keyword>
<organism evidence="7 8">
    <name type="scientific">Streptoalloteichus hindustanus</name>
    <dbReference type="NCBI Taxonomy" id="2017"/>
    <lineage>
        <taxon>Bacteria</taxon>
        <taxon>Bacillati</taxon>
        <taxon>Actinomycetota</taxon>
        <taxon>Actinomycetes</taxon>
        <taxon>Pseudonocardiales</taxon>
        <taxon>Pseudonocardiaceae</taxon>
        <taxon>Streptoalloteichus</taxon>
    </lineage>
</organism>
<sequence length="348" mass="35904">MIDPRRLRVLRALADHGTVTAAARALYLTPSAVSQQLAALESEVGQPLLDRRGRAVRLTAAGEILASHASAVLAQLERAEADLAACASGATGRVVVAAFATAITMVVAPAIAALRVRAPEVEVLVRDAEGHASLPLLLAGEVDMAIAMDYRGAPGADDERLSRAPLYAEPFDAVLPAAHRLAGHRAVAVADLATEEWITPWPGNPCHDVVQLACENAGFQPRVAHSSDDFRAICALAGAGVGVALVPRSALRGVELRDAVIRPVAGRPPTRRVFAALRRGGERHPLLGMTLDALRTAAESLDDSGGEPVVGSVTGPHTEPLAGAAAGPVSGPVVEPGAGPADEPRETL</sequence>
<feature type="compositionally biased region" description="Low complexity" evidence="5">
    <location>
        <begin position="320"/>
        <end position="341"/>
    </location>
</feature>
<evidence type="ECO:0000259" key="6">
    <source>
        <dbReference type="PROSITE" id="PS50931"/>
    </source>
</evidence>
<feature type="region of interest" description="Disordered" evidence="5">
    <location>
        <begin position="299"/>
        <end position="348"/>
    </location>
</feature>
<dbReference type="GO" id="GO:0003677">
    <property type="term" value="F:DNA binding"/>
    <property type="evidence" value="ECO:0007669"/>
    <property type="project" value="UniProtKB-KW"/>
</dbReference>
<dbReference type="AlphaFoldDB" id="A0A1M5GPF9"/>
<dbReference type="EMBL" id="FQVN01000006">
    <property type="protein sequence ID" value="SHG05690.1"/>
    <property type="molecule type" value="Genomic_DNA"/>
</dbReference>
<evidence type="ECO:0000256" key="4">
    <source>
        <dbReference type="ARBA" id="ARBA00023163"/>
    </source>
</evidence>
<dbReference type="InterPro" id="IPR000847">
    <property type="entry name" value="LysR_HTH_N"/>
</dbReference>
<evidence type="ECO:0000256" key="2">
    <source>
        <dbReference type="ARBA" id="ARBA00023015"/>
    </source>
</evidence>
<keyword evidence="2" id="KW-0805">Transcription regulation</keyword>
<keyword evidence="3 7" id="KW-0238">DNA-binding</keyword>
<dbReference type="Pfam" id="PF03466">
    <property type="entry name" value="LysR_substrate"/>
    <property type="match status" value="1"/>
</dbReference>
<dbReference type="PANTHER" id="PTHR30346:SF29">
    <property type="entry name" value="LYSR SUBSTRATE-BINDING"/>
    <property type="match status" value="1"/>
</dbReference>
<dbReference type="InterPro" id="IPR005119">
    <property type="entry name" value="LysR_subst-bd"/>
</dbReference>
<evidence type="ECO:0000313" key="7">
    <source>
        <dbReference type="EMBL" id="SHG05690.1"/>
    </source>
</evidence>
<dbReference type="SUPFAM" id="SSF46785">
    <property type="entry name" value="Winged helix' DNA-binding domain"/>
    <property type="match status" value="1"/>
</dbReference>